<evidence type="ECO:0000313" key="5">
    <source>
        <dbReference type="EMBL" id="EFA85296.1"/>
    </source>
</evidence>
<dbReference type="Pfam" id="PF00139">
    <property type="entry name" value="Lectin_legB"/>
    <property type="match status" value="1"/>
</dbReference>
<dbReference type="InParanoid" id="D3B1X2"/>
<accession>D3B1X2</accession>
<dbReference type="InterPro" id="IPR050258">
    <property type="entry name" value="Leguminous_Lectin"/>
</dbReference>
<feature type="region of interest" description="Disordered" evidence="3">
    <location>
        <begin position="65"/>
        <end position="98"/>
    </location>
</feature>
<dbReference type="CDD" id="cd01951">
    <property type="entry name" value="lectin_L-type"/>
    <property type="match status" value="1"/>
</dbReference>
<dbReference type="InterPro" id="IPR001220">
    <property type="entry name" value="Legume_lectin_dom"/>
</dbReference>
<dbReference type="InterPro" id="IPR013320">
    <property type="entry name" value="ConA-like_dom_sf"/>
</dbReference>
<evidence type="ECO:0000256" key="2">
    <source>
        <dbReference type="ARBA" id="ARBA00022734"/>
    </source>
</evidence>
<evidence type="ECO:0000256" key="1">
    <source>
        <dbReference type="ARBA" id="ARBA00007606"/>
    </source>
</evidence>
<keyword evidence="2" id="KW-0430">Lectin</keyword>
<organism evidence="5 6">
    <name type="scientific">Heterostelium pallidum (strain ATCC 26659 / Pp 5 / PN500)</name>
    <name type="common">Cellular slime mold</name>
    <name type="synonym">Polysphondylium pallidum</name>
    <dbReference type="NCBI Taxonomy" id="670386"/>
    <lineage>
        <taxon>Eukaryota</taxon>
        <taxon>Amoebozoa</taxon>
        <taxon>Evosea</taxon>
        <taxon>Eumycetozoa</taxon>
        <taxon>Dictyostelia</taxon>
        <taxon>Acytosteliales</taxon>
        <taxon>Acytosteliaceae</taxon>
        <taxon>Heterostelium</taxon>
    </lineage>
</organism>
<protein>
    <recommendedName>
        <fullName evidence="4">Legume lectin domain-containing protein</fullName>
    </recommendedName>
</protein>
<dbReference type="Proteomes" id="UP000001396">
    <property type="component" value="Unassembled WGS sequence"/>
</dbReference>
<comment type="similarity">
    <text evidence="1">Belongs to the leguminous lectin family.</text>
</comment>
<dbReference type="PANTHER" id="PTHR32401:SF48">
    <property type="entry name" value="LEGUME LECTIN DOMAIN-CONTAINING PROTEIN"/>
    <property type="match status" value="1"/>
</dbReference>
<proteinExistence type="inferred from homology"/>
<sequence>MGNMEDNDKTSNIDSQLAGRVLKNRVLLYAIVFRLPLFVMTKRNCVINAYPSTYFDNLKWIKNEEEEDDEEEEQRAVENGVDKKEKEKEKEKQEKQEKEDDVNLYRELRLVKDIHFISPINSFCWSRKKVRYISGGFIVRFDFKMGKHPLKYNDGPPADGFAFVIHNDPRGTDTVSRLYYGGSGLGYSGITASIAVEFDDFKYNDDPNDNHIAIHTNGTDLNNSEQKYALTYASPSFKLCDFKYHQVEIIYEPIGQQLTVIVDHDEVINHNIDINDTIGIGEDDSAFVGFTSACGEFTQNVFIKNCSIYRY</sequence>
<name>D3B1X2_HETP5</name>
<dbReference type="Gene3D" id="2.60.120.200">
    <property type="match status" value="1"/>
</dbReference>
<dbReference type="GeneID" id="31357822"/>
<comment type="caution">
    <text evidence="5">The sequence shown here is derived from an EMBL/GenBank/DDBJ whole genome shotgun (WGS) entry which is preliminary data.</text>
</comment>
<feature type="domain" description="Legume lectin" evidence="4">
    <location>
        <begin position="135"/>
        <end position="306"/>
    </location>
</feature>
<evidence type="ECO:0000259" key="4">
    <source>
        <dbReference type="Pfam" id="PF00139"/>
    </source>
</evidence>
<evidence type="ECO:0000313" key="6">
    <source>
        <dbReference type="Proteomes" id="UP000001396"/>
    </source>
</evidence>
<evidence type="ECO:0000256" key="3">
    <source>
        <dbReference type="SAM" id="MobiDB-lite"/>
    </source>
</evidence>
<dbReference type="GO" id="GO:0030246">
    <property type="term" value="F:carbohydrate binding"/>
    <property type="evidence" value="ECO:0007669"/>
    <property type="project" value="UniProtKB-KW"/>
</dbReference>
<dbReference type="SUPFAM" id="SSF49899">
    <property type="entry name" value="Concanavalin A-like lectins/glucanases"/>
    <property type="match status" value="1"/>
</dbReference>
<dbReference type="InterPro" id="IPR056573">
    <property type="entry name" value="Lectin_L-type_dom"/>
</dbReference>
<dbReference type="EMBL" id="ADBJ01000008">
    <property type="protein sequence ID" value="EFA85296.1"/>
    <property type="molecule type" value="Genomic_DNA"/>
</dbReference>
<dbReference type="AlphaFoldDB" id="D3B1X2"/>
<keyword evidence="6" id="KW-1185">Reference proteome</keyword>
<feature type="compositionally biased region" description="Basic and acidic residues" evidence="3">
    <location>
        <begin position="74"/>
        <end position="98"/>
    </location>
</feature>
<gene>
    <name evidence="5" type="ORF">PPL_02297</name>
</gene>
<dbReference type="PANTHER" id="PTHR32401">
    <property type="entry name" value="CONCANAVALIN A-LIKE LECTIN FAMILY PROTEIN"/>
    <property type="match status" value="1"/>
</dbReference>
<dbReference type="RefSeq" id="XP_020437405.1">
    <property type="nucleotide sequence ID" value="XM_020573288.1"/>
</dbReference>
<reference evidence="5 6" key="1">
    <citation type="journal article" date="2011" name="Genome Res.">
        <title>Phylogeny-wide analysis of social amoeba genomes highlights ancient origins for complex intercellular communication.</title>
        <authorList>
            <person name="Heidel A.J."/>
            <person name="Lawal H.M."/>
            <person name="Felder M."/>
            <person name="Schilde C."/>
            <person name="Helps N.R."/>
            <person name="Tunggal B."/>
            <person name="Rivero F."/>
            <person name="John U."/>
            <person name="Schleicher M."/>
            <person name="Eichinger L."/>
            <person name="Platzer M."/>
            <person name="Noegel A.A."/>
            <person name="Schaap P."/>
            <person name="Gloeckner G."/>
        </authorList>
    </citation>
    <scope>NUCLEOTIDE SEQUENCE [LARGE SCALE GENOMIC DNA]</scope>
    <source>
        <strain evidence="6">ATCC 26659 / Pp 5 / PN500</strain>
    </source>
</reference>